<organism evidence="1 2">
    <name type="scientific">Methylorubrum rhodinum</name>
    <dbReference type="NCBI Taxonomy" id="29428"/>
    <lineage>
        <taxon>Bacteria</taxon>
        <taxon>Pseudomonadati</taxon>
        <taxon>Pseudomonadota</taxon>
        <taxon>Alphaproteobacteria</taxon>
        <taxon>Hyphomicrobiales</taxon>
        <taxon>Methylobacteriaceae</taxon>
        <taxon>Methylorubrum</taxon>
    </lineage>
</organism>
<evidence type="ECO:0000313" key="1">
    <source>
        <dbReference type="EMBL" id="MBB5757062.1"/>
    </source>
</evidence>
<dbReference type="Proteomes" id="UP000583454">
    <property type="component" value="Unassembled WGS sequence"/>
</dbReference>
<dbReference type="RefSeq" id="WP_183567978.1">
    <property type="nucleotide sequence ID" value="NZ_JACHOP010000005.1"/>
</dbReference>
<gene>
    <name evidence="1" type="ORF">HNR00_001770</name>
</gene>
<evidence type="ECO:0008006" key="3">
    <source>
        <dbReference type="Google" id="ProtNLM"/>
    </source>
</evidence>
<keyword evidence="2" id="KW-1185">Reference proteome</keyword>
<protein>
    <recommendedName>
        <fullName evidence="3">Type II toxin-antitoxin system PemK/MazF family toxin</fullName>
    </recommendedName>
</protein>
<dbReference type="EMBL" id="JACHOP010000005">
    <property type="protein sequence ID" value="MBB5757062.1"/>
    <property type="molecule type" value="Genomic_DNA"/>
</dbReference>
<accession>A0A840ZGE7</accession>
<dbReference type="AlphaFoldDB" id="A0A840ZGE7"/>
<comment type="caution">
    <text evidence="1">The sequence shown here is derived from an EMBL/GenBank/DDBJ whole genome shotgun (WGS) entry which is preliminary data.</text>
</comment>
<proteinExistence type="predicted"/>
<evidence type="ECO:0000313" key="2">
    <source>
        <dbReference type="Proteomes" id="UP000583454"/>
    </source>
</evidence>
<sequence length="149" mass="16374">MRLPENPGPGLVLCYAYLWKREFEAGLREGRKDRPAVVVLGRRDLGPTPVLYVAPVSHSPPAASHEAVEIPAIVKRHLGLDAQASFISATELNVFVWPGPDLRPIRRASATEAASVPCHWGYLPRGLFHSLKQAIEQNRQRGAAGVINR</sequence>
<reference evidence="1 2" key="1">
    <citation type="submission" date="2020-08" db="EMBL/GenBank/DDBJ databases">
        <title>Genomic Encyclopedia of Type Strains, Phase IV (KMG-IV): sequencing the most valuable type-strain genomes for metagenomic binning, comparative biology and taxonomic classification.</title>
        <authorList>
            <person name="Goeker M."/>
        </authorList>
    </citation>
    <scope>NUCLEOTIDE SEQUENCE [LARGE SCALE GENOMIC DNA]</scope>
    <source>
        <strain evidence="1 2">DSM 2163</strain>
    </source>
</reference>
<name>A0A840ZGE7_9HYPH</name>